<comment type="caution">
    <text evidence="1">The sequence shown here is derived from an EMBL/GenBank/DDBJ whole genome shotgun (WGS) entry which is preliminary data.</text>
</comment>
<protein>
    <submittedName>
        <fullName evidence="1">HK97 gp10 family phage protein</fullName>
    </submittedName>
</protein>
<dbReference type="EMBL" id="JABWTA010000012">
    <property type="protein sequence ID" value="NVE96068.1"/>
    <property type="molecule type" value="Genomic_DNA"/>
</dbReference>
<dbReference type="AlphaFoldDB" id="A0A850HFY9"/>
<organism evidence="1 2">
    <name type="scientific">Altererythrobacter lutimaris</name>
    <dbReference type="NCBI Taxonomy" id="2743979"/>
    <lineage>
        <taxon>Bacteria</taxon>
        <taxon>Pseudomonadati</taxon>
        <taxon>Pseudomonadota</taxon>
        <taxon>Alphaproteobacteria</taxon>
        <taxon>Sphingomonadales</taxon>
        <taxon>Erythrobacteraceae</taxon>
        <taxon>Altererythrobacter</taxon>
    </lineage>
</organism>
<evidence type="ECO:0000313" key="2">
    <source>
        <dbReference type="Proteomes" id="UP000546031"/>
    </source>
</evidence>
<name>A0A850HFY9_9SPHN</name>
<evidence type="ECO:0000313" key="1">
    <source>
        <dbReference type="EMBL" id="NVE96068.1"/>
    </source>
</evidence>
<gene>
    <name evidence="1" type="ORF">HUO12_14275</name>
</gene>
<dbReference type="RefSeq" id="WP_176274491.1">
    <property type="nucleotide sequence ID" value="NZ_JABWTA010000012.1"/>
</dbReference>
<dbReference type="NCBIfam" id="TIGR01725">
    <property type="entry name" value="phge_HK97_gp10"/>
    <property type="match status" value="1"/>
</dbReference>
<dbReference type="Pfam" id="PF04883">
    <property type="entry name" value="HK97-gp10_like"/>
    <property type="match status" value="1"/>
</dbReference>
<feature type="non-terminal residue" evidence="1">
    <location>
        <position position="112"/>
    </location>
</feature>
<reference evidence="1 2" key="1">
    <citation type="submission" date="2020-06" db="EMBL/GenBank/DDBJ databases">
        <title>Altererythrobacter lutimaris sp. nov., a marine bacterium isolated from a tidal flat.</title>
        <authorList>
            <person name="Kim D."/>
            <person name="Yoo Y."/>
            <person name="Kim J.-J."/>
        </authorList>
    </citation>
    <scope>NUCLEOTIDE SEQUENCE [LARGE SCALE GENOMIC DNA]</scope>
    <source>
        <strain evidence="1 2">JGD-16</strain>
    </source>
</reference>
<accession>A0A850HFY9</accession>
<proteinExistence type="predicted"/>
<sequence length="112" mass="12110">MKFELKGIEQALKNIAALGQSVSDEDLQQVALAALEPVAKDAQSLAPVDEGDLRNSIEPRILEYGTVGVVSGDWKGHFFEFGTVNMRAQPMLGPAWHENEDAVIQSFGGRVG</sequence>
<keyword evidence="2" id="KW-1185">Reference proteome</keyword>
<dbReference type="InterPro" id="IPR010064">
    <property type="entry name" value="HK97-gp10_tail"/>
</dbReference>
<dbReference type="Proteomes" id="UP000546031">
    <property type="component" value="Unassembled WGS sequence"/>
</dbReference>